<keyword evidence="3" id="KW-1185">Reference proteome</keyword>
<reference evidence="2" key="1">
    <citation type="submission" date="2020-04" db="EMBL/GenBank/DDBJ databases">
        <authorList>
            <person name="Alioto T."/>
            <person name="Alioto T."/>
            <person name="Gomez Garrido J."/>
        </authorList>
    </citation>
    <scope>NUCLEOTIDE SEQUENCE</scope>
    <source>
        <strain evidence="2">A484AB</strain>
    </source>
</reference>
<comment type="caution">
    <text evidence="2">The sequence shown here is derived from an EMBL/GenBank/DDBJ whole genome shotgun (WGS) entry which is preliminary data.</text>
</comment>
<dbReference type="EMBL" id="CACRXK020019760">
    <property type="protein sequence ID" value="CAB4034038.1"/>
    <property type="molecule type" value="Genomic_DNA"/>
</dbReference>
<evidence type="ECO:0000313" key="3">
    <source>
        <dbReference type="Proteomes" id="UP001152795"/>
    </source>
</evidence>
<feature type="compositionally biased region" description="Polar residues" evidence="1">
    <location>
        <begin position="39"/>
        <end position="51"/>
    </location>
</feature>
<name>A0A7D9JQU5_PARCT</name>
<evidence type="ECO:0000256" key="1">
    <source>
        <dbReference type="SAM" id="MobiDB-lite"/>
    </source>
</evidence>
<dbReference type="Proteomes" id="UP001152795">
    <property type="component" value="Unassembled WGS sequence"/>
</dbReference>
<gene>
    <name evidence="2" type="ORF">PACLA_8A041682</name>
</gene>
<accession>A0A7D9JQU5</accession>
<protein>
    <submittedName>
        <fullName evidence="2">Uncharacterized protein</fullName>
    </submittedName>
</protein>
<organism evidence="2 3">
    <name type="scientific">Paramuricea clavata</name>
    <name type="common">Red gorgonian</name>
    <name type="synonym">Violescent sea-whip</name>
    <dbReference type="NCBI Taxonomy" id="317549"/>
    <lineage>
        <taxon>Eukaryota</taxon>
        <taxon>Metazoa</taxon>
        <taxon>Cnidaria</taxon>
        <taxon>Anthozoa</taxon>
        <taxon>Octocorallia</taxon>
        <taxon>Malacalcyonacea</taxon>
        <taxon>Plexauridae</taxon>
        <taxon>Paramuricea</taxon>
    </lineage>
</organism>
<feature type="region of interest" description="Disordered" evidence="1">
    <location>
        <begin position="1"/>
        <end position="57"/>
    </location>
</feature>
<feature type="non-terminal residue" evidence="2">
    <location>
        <position position="57"/>
    </location>
</feature>
<proteinExistence type="predicted"/>
<dbReference type="AlphaFoldDB" id="A0A7D9JQU5"/>
<evidence type="ECO:0000313" key="2">
    <source>
        <dbReference type="EMBL" id="CAB4034038.1"/>
    </source>
</evidence>
<feature type="compositionally biased region" description="Basic and acidic residues" evidence="1">
    <location>
        <begin position="10"/>
        <end position="36"/>
    </location>
</feature>
<sequence>MSDWRQFKVKQPEKRMAKPWTEKGKGESKDLKDEIIVQRMSSEVTGKQQKYTRIGPQ</sequence>